<dbReference type="HAMAP" id="MF_00138">
    <property type="entry name" value="GARS"/>
    <property type="match status" value="1"/>
</dbReference>
<evidence type="ECO:0000256" key="6">
    <source>
        <dbReference type="ARBA" id="ARBA00022723"/>
    </source>
</evidence>
<protein>
    <recommendedName>
        <fullName evidence="4 14">Phosphoribosylamine--glycine ligase</fullName>
        <ecNumber evidence="4 14">6.3.4.13</ecNumber>
    </recommendedName>
    <alternativeName>
        <fullName evidence="14">GARS</fullName>
    </alternativeName>
    <alternativeName>
        <fullName evidence="12 14">Glycinamide ribonucleotide synthetase</fullName>
    </alternativeName>
    <alternativeName>
        <fullName evidence="13 14">Phosphoribosylglycinamide synthetase</fullName>
    </alternativeName>
</protein>
<dbReference type="InterPro" id="IPR013815">
    <property type="entry name" value="ATP_grasp_subdomain_1"/>
</dbReference>
<keyword evidence="18" id="KW-1185">Reference proteome</keyword>
<organism evidence="17 18">
    <name type="scientific">Baia soyae</name>
    <dbReference type="NCBI Taxonomy" id="1544746"/>
    <lineage>
        <taxon>Bacteria</taxon>
        <taxon>Bacillati</taxon>
        <taxon>Bacillota</taxon>
        <taxon>Bacilli</taxon>
        <taxon>Bacillales</taxon>
        <taxon>Thermoactinomycetaceae</taxon>
        <taxon>Baia</taxon>
    </lineage>
</organism>
<dbReference type="SMART" id="SM01209">
    <property type="entry name" value="GARS_A"/>
    <property type="match status" value="1"/>
</dbReference>
<dbReference type="Gene3D" id="3.30.470.20">
    <property type="entry name" value="ATP-grasp fold, B domain"/>
    <property type="match status" value="1"/>
</dbReference>
<dbReference type="PROSITE" id="PS50975">
    <property type="entry name" value="ATP_GRASP"/>
    <property type="match status" value="1"/>
</dbReference>
<dbReference type="UniPathway" id="UPA00074">
    <property type="reaction ID" value="UER00125"/>
</dbReference>
<dbReference type="GO" id="GO:0005524">
    <property type="term" value="F:ATP binding"/>
    <property type="evidence" value="ECO:0007669"/>
    <property type="project" value="UniProtKB-UniRule"/>
</dbReference>
<dbReference type="FunFam" id="3.30.470.20:FF:000018">
    <property type="entry name" value="Trifunctional purine biosynthetic protein adenosine-3"/>
    <property type="match status" value="1"/>
</dbReference>
<dbReference type="Gene3D" id="3.40.50.20">
    <property type="match status" value="1"/>
</dbReference>
<dbReference type="GO" id="GO:0046872">
    <property type="term" value="F:metal ion binding"/>
    <property type="evidence" value="ECO:0007669"/>
    <property type="project" value="UniProtKB-KW"/>
</dbReference>
<comment type="catalytic activity">
    <reaction evidence="14">
        <text>5-phospho-beta-D-ribosylamine + glycine + ATP = N(1)-(5-phospho-beta-D-ribosyl)glycinamide + ADP + phosphate + H(+)</text>
        <dbReference type="Rhea" id="RHEA:17453"/>
        <dbReference type="ChEBI" id="CHEBI:15378"/>
        <dbReference type="ChEBI" id="CHEBI:30616"/>
        <dbReference type="ChEBI" id="CHEBI:43474"/>
        <dbReference type="ChEBI" id="CHEBI:57305"/>
        <dbReference type="ChEBI" id="CHEBI:58681"/>
        <dbReference type="ChEBI" id="CHEBI:143788"/>
        <dbReference type="ChEBI" id="CHEBI:456216"/>
        <dbReference type="EC" id="6.3.4.13"/>
    </reaction>
</comment>
<dbReference type="SUPFAM" id="SSF51246">
    <property type="entry name" value="Rudiment single hybrid motif"/>
    <property type="match status" value="1"/>
</dbReference>
<keyword evidence="9 15" id="KW-0067">ATP-binding</keyword>
<dbReference type="InterPro" id="IPR011054">
    <property type="entry name" value="Rudment_hybrid_motif"/>
</dbReference>
<dbReference type="AlphaFoldDB" id="A0A4R2RXD1"/>
<evidence type="ECO:0000256" key="10">
    <source>
        <dbReference type="ARBA" id="ARBA00023211"/>
    </source>
</evidence>
<reference evidence="17 18" key="1">
    <citation type="submission" date="2019-03" db="EMBL/GenBank/DDBJ databases">
        <title>Genomic Encyclopedia of Type Strains, Phase IV (KMG-IV): sequencing the most valuable type-strain genomes for metagenomic binning, comparative biology and taxonomic classification.</title>
        <authorList>
            <person name="Goeker M."/>
        </authorList>
    </citation>
    <scope>NUCLEOTIDE SEQUENCE [LARGE SCALE GENOMIC DNA]</scope>
    <source>
        <strain evidence="17 18">DSM 46831</strain>
    </source>
</reference>
<dbReference type="GO" id="GO:0009113">
    <property type="term" value="P:purine nucleobase biosynthetic process"/>
    <property type="evidence" value="ECO:0007669"/>
    <property type="project" value="InterPro"/>
</dbReference>
<dbReference type="GO" id="GO:0004637">
    <property type="term" value="F:phosphoribosylamine-glycine ligase activity"/>
    <property type="evidence" value="ECO:0007669"/>
    <property type="project" value="UniProtKB-UniRule"/>
</dbReference>
<dbReference type="PANTHER" id="PTHR43472:SF1">
    <property type="entry name" value="PHOSPHORIBOSYLAMINE--GLYCINE LIGASE, CHLOROPLASTIC"/>
    <property type="match status" value="1"/>
</dbReference>
<dbReference type="InterPro" id="IPR016185">
    <property type="entry name" value="PreATP-grasp_dom_sf"/>
</dbReference>
<dbReference type="PROSITE" id="PS00184">
    <property type="entry name" value="GARS"/>
    <property type="match status" value="1"/>
</dbReference>
<evidence type="ECO:0000256" key="14">
    <source>
        <dbReference type="HAMAP-Rule" id="MF_00138"/>
    </source>
</evidence>
<keyword evidence="5 14" id="KW-0436">Ligase</keyword>
<dbReference type="Pfam" id="PF02844">
    <property type="entry name" value="GARS_N"/>
    <property type="match status" value="1"/>
</dbReference>
<comment type="cofactor">
    <cofactor evidence="1">
        <name>Mn(2+)</name>
        <dbReference type="ChEBI" id="CHEBI:29035"/>
    </cofactor>
</comment>
<evidence type="ECO:0000256" key="8">
    <source>
        <dbReference type="ARBA" id="ARBA00022755"/>
    </source>
</evidence>
<dbReference type="InterPro" id="IPR020559">
    <property type="entry name" value="PRibGlycinamide_synth_CS"/>
</dbReference>
<dbReference type="InterPro" id="IPR020560">
    <property type="entry name" value="PRibGlycinamide_synth_C-dom"/>
</dbReference>
<dbReference type="SUPFAM" id="SSF52440">
    <property type="entry name" value="PreATP-grasp domain"/>
    <property type="match status" value="1"/>
</dbReference>
<comment type="cofactor">
    <cofactor evidence="2">
        <name>Mg(2+)</name>
        <dbReference type="ChEBI" id="CHEBI:18420"/>
    </cofactor>
</comment>
<sequence length="428" mass="46072">MRVLIIGSGGREHALLWKIAQSPKVKEIFVAPGNAGMMNIATLVPISVEDLDGLRQFALEQQIDLTIVGPEVPLLHGIVDQFQEAGLSVFGPNGQAAQIEGSKRFAKDFMKKHDIPTAHYQAFTDAEEAKQYVRQTGVPIVIKADGLAAGKGVVVATTLGEAELAISEAMEQKVFGSAGDVVIVEEFLVGQELSLMAFVDGTTVVPMVPAQDHKPAYDGDLGPNTGGMGTYSPVPQFSEDALSLAVQTVLEPMVQAFQKEGIDYRGVLYAGLMMTPEGPKVIEFNARFGDPETQVVLPRLTSDLVEIMIAVVEGRLRADLVTWSDEAAVCVILSAGGYPGPYQSGLPITGMVNQLDHRESVYHAGTRYEGSQLVTAGGRVLGVTALGENLQIAREKAYSLVEQIHFPSAHYRKDIAEKAIQYLAQIQK</sequence>
<dbReference type="SMART" id="SM01210">
    <property type="entry name" value="GARS_C"/>
    <property type="match status" value="1"/>
</dbReference>
<dbReference type="FunFam" id="3.90.600.10:FF:000001">
    <property type="entry name" value="Trifunctional purine biosynthetic protein adenosine-3"/>
    <property type="match status" value="1"/>
</dbReference>
<accession>A0A4R2RXD1</accession>
<dbReference type="FunFam" id="3.30.1490.20:FF:000006">
    <property type="entry name" value="phosphoribosylamine--glycine ligase, chloroplastic-like"/>
    <property type="match status" value="1"/>
</dbReference>
<dbReference type="Pfam" id="PF01071">
    <property type="entry name" value="GARS_A"/>
    <property type="match status" value="1"/>
</dbReference>
<dbReference type="InterPro" id="IPR011761">
    <property type="entry name" value="ATP-grasp"/>
</dbReference>
<name>A0A4R2RXD1_9BACL</name>
<dbReference type="InterPro" id="IPR020561">
    <property type="entry name" value="PRibGlycinamid_synth_ATP-grasp"/>
</dbReference>
<dbReference type="Proteomes" id="UP000294746">
    <property type="component" value="Unassembled WGS sequence"/>
</dbReference>
<evidence type="ECO:0000256" key="13">
    <source>
        <dbReference type="ARBA" id="ARBA00042864"/>
    </source>
</evidence>
<dbReference type="FunFam" id="3.40.50.20:FF:000006">
    <property type="entry name" value="Phosphoribosylamine--glycine ligase, chloroplastic"/>
    <property type="match status" value="1"/>
</dbReference>
<dbReference type="OrthoDB" id="9807240at2"/>
<evidence type="ECO:0000313" key="18">
    <source>
        <dbReference type="Proteomes" id="UP000294746"/>
    </source>
</evidence>
<evidence type="ECO:0000256" key="2">
    <source>
        <dbReference type="ARBA" id="ARBA00001946"/>
    </source>
</evidence>
<evidence type="ECO:0000256" key="5">
    <source>
        <dbReference type="ARBA" id="ARBA00022598"/>
    </source>
</evidence>
<evidence type="ECO:0000256" key="7">
    <source>
        <dbReference type="ARBA" id="ARBA00022741"/>
    </source>
</evidence>
<evidence type="ECO:0000313" key="17">
    <source>
        <dbReference type="EMBL" id="TCP69152.1"/>
    </source>
</evidence>
<keyword evidence="10" id="KW-0464">Manganese</keyword>
<keyword evidence="6" id="KW-0479">Metal-binding</keyword>
<dbReference type="EMBL" id="SLXV01000012">
    <property type="protein sequence ID" value="TCP69152.1"/>
    <property type="molecule type" value="Genomic_DNA"/>
</dbReference>
<dbReference type="InterPro" id="IPR000115">
    <property type="entry name" value="PRibGlycinamide_synth"/>
</dbReference>
<dbReference type="NCBIfam" id="TIGR00877">
    <property type="entry name" value="purD"/>
    <property type="match status" value="1"/>
</dbReference>
<evidence type="ECO:0000256" key="1">
    <source>
        <dbReference type="ARBA" id="ARBA00001936"/>
    </source>
</evidence>
<dbReference type="EC" id="6.3.4.13" evidence="4 14"/>
<evidence type="ECO:0000259" key="16">
    <source>
        <dbReference type="PROSITE" id="PS50975"/>
    </source>
</evidence>
<dbReference type="Gene3D" id="3.30.1490.20">
    <property type="entry name" value="ATP-grasp fold, A domain"/>
    <property type="match status" value="1"/>
</dbReference>
<evidence type="ECO:0000256" key="4">
    <source>
        <dbReference type="ARBA" id="ARBA00013255"/>
    </source>
</evidence>
<dbReference type="Pfam" id="PF02843">
    <property type="entry name" value="GARS_C"/>
    <property type="match status" value="1"/>
</dbReference>
<evidence type="ECO:0000256" key="3">
    <source>
        <dbReference type="ARBA" id="ARBA00005174"/>
    </source>
</evidence>
<dbReference type="InterPro" id="IPR020562">
    <property type="entry name" value="PRibGlycinamide_synth_N"/>
</dbReference>
<dbReference type="Gene3D" id="3.90.600.10">
    <property type="entry name" value="Phosphoribosylglycinamide synthetase, C-terminal domain"/>
    <property type="match status" value="1"/>
</dbReference>
<proteinExistence type="inferred from homology"/>
<evidence type="ECO:0000256" key="12">
    <source>
        <dbReference type="ARBA" id="ARBA00042242"/>
    </source>
</evidence>
<dbReference type="SUPFAM" id="SSF56059">
    <property type="entry name" value="Glutathione synthetase ATP-binding domain-like"/>
    <property type="match status" value="1"/>
</dbReference>
<dbReference type="InterPro" id="IPR037123">
    <property type="entry name" value="PRibGlycinamide_synth_C_sf"/>
</dbReference>
<comment type="pathway">
    <text evidence="3 14">Purine metabolism; IMP biosynthesis via de novo pathway; N(1)-(5-phospho-D-ribosyl)glycinamide from 5-phospho-alpha-D-ribose 1-diphosphate: step 2/2.</text>
</comment>
<evidence type="ECO:0000256" key="11">
    <source>
        <dbReference type="ARBA" id="ARBA00038345"/>
    </source>
</evidence>
<evidence type="ECO:0000256" key="15">
    <source>
        <dbReference type="PROSITE-ProRule" id="PRU00409"/>
    </source>
</evidence>
<gene>
    <name evidence="14" type="primary">purD</name>
    <name evidence="17" type="ORF">EDD57_11216</name>
</gene>
<dbReference type="RefSeq" id="WP_131848482.1">
    <property type="nucleotide sequence ID" value="NZ_SLXV01000012.1"/>
</dbReference>
<evidence type="ECO:0000256" key="9">
    <source>
        <dbReference type="ARBA" id="ARBA00022840"/>
    </source>
</evidence>
<comment type="caution">
    <text evidence="17">The sequence shown here is derived from an EMBL/GenBank/DDBJ whole genome shotgun (WGS) entry which is preliminary data.</text>
</comment>
<feature type="domain" description="ATP-grasp" evidence="16">
    <location>
        <begin position="107"/>
        <end position="313"/>
    </location>
</feature>
<comment type="similarity">
    <text evidence="11 14">Belongs to the GARS family.</text>
</comment>
<keyword evidence="8 14" id="KW-0658">Purine biosynthesis</keyword>
<dbReference type="GO" id="GO:0006189">
    <property type="term" value="P:'de novo' IMP biosynthetic process"/>
    <property type="evidence" value="ECO:0007669"/>
    <property type="project" value="UniProtKB-UniRule"/>
</dbReference>
<keyword evidence="7 15" id="KW-0547">Nucleotide-binding</keyword>
<dbReference type="PANTHER" id="PTHR43472">
    <property type="entry name" value="PHOSPHORIBOSYLAMINE--GLYCINE LIGASE"/>
    <property type="match status" value="1"/>
</dbReference>